<keyword evidence="8" id="KW-1185">Reference proteome</keyword>
<evidence type="ECO:0000256" key="2">
    <source>
        <dbReference type="ARBA" id="ARBA00022670"/>
    </source>
</evidence>
<keyword evidence="5" id="KW-0325">Glycoprotein</keyword>
<evidence type="ECO:0000313" key="8">
    <source>
        <dbReference type="Proteomes" id="UP001370490"/>
    </source>
</evidence>
<comment type="similarity">
    <text evidence="1">Belongs to the peptidase S28 family.</text>
</comment>
<proteinExistence type="inferred from homology"/>
<keyword evidence="4" id="KW-0378">Hydrolase</keyword>
<dbReference type="InterPro" id="IPR042269">
    <property type="entry name" value="Ser_carbopepase_S28_SKS"/>
</dbReference>
<dbReference type="GO" id="GO:0008239">
    <property type="term" value="F:dipeptidyl-peptidase activity"/>
    <property type="evidence" value="ECO:0007669"/>
    <property type="project" value="TreeGrafter"/>
</dbReference>
<evidence type="ECO:0000256" key="3">
    <source>
        <dbReference type="ARBA" id="ARBA00022729"/>
    </source>
</evidence>
<dbReference type="InterPro" id="IPR029058">
    <property type="entry name" value="AB_hydrolase_fold"/>
</dbReference>
<feature type="signal peptide" evidence="6">
    <location>
        <begin position="1"/>
        <end position="30"/>
    </location>
</feature>
<dbReference type="InterPro" id="IPR008758">
    <property type="entry name" value="Peptidase_S28"/>
</dbReference>
<reference evidence="7 8" key="1">
    <citation type="submission" date="2023-12" db="EMBL/GenBank/DDBJ databases">
        <title>A high-quality genome assembly for Dillenia turbinata (Dilleniales).</title>
        <authorList>
            <person name="Chanderbali A."/>
        </authorList>
    </citation>
    <scope>NUCLEOTIDE SEQUENCE [LARGE SCALE GENOMIC DNA]</scope>
    <source>
        <strain evidence="7">LSX21</strain>
        <tissue evidence="7">Leaf</tissue>
    </source>
</reference>
<protein>
    <submittedName>
        <fullName evidence="7">Peptidase S28</fullName>
    </submittedName>
</protein>
<dbReference type="GO" id="GO:0006508">
    <property type="term" value="P:proteolysis"/>
    <property type="evidence" value="ECO:0007669"/>
    <property type="project" value="UniProtKB-KW"/>
</dbReference>
<sequence length="498" mass="56349">MTMSSNSKNKLQWSFYLILLLMFYSTCVYAREFNIPRLGAFQGKKVFQQHKNVEVDAESISISDDFQTFFYPQTLDHFNYQPQSYATFQQKFVISFKYWGGANASAPILAYLGEEAPLAYEAPLYYESFFNDLAIQFNALQVLIEHRFYGDSIPYGSSSEAAKNASLRGYFSSAQAIADYAEVLQYVKKNLSAETSPVIVVGGSYGGMLASWFRLKYPHIAFGALASSAPILYFDDIVPENKGYYSVVTKDFREESESCYETIRKSWSEIDKVGSEQNGLSILSQRFNSCSPLNNTSELKDFLDTIYAASAQYDDPIFNPVNLVCGGINGASYGNDTLSRIYAGVVALFGSQYCLPLPRCTEMVMPIGIDINDTMYPPDPFNLTSYTEDCMRRYGVPPRPHWVTTYFGGHDIMLILERFGSNIIFSNGLKDPYSSGGVLENISETVRAIYTEKGSHCLDLYKPDPKDPKWLVSQRKKEIKIIEGWLAKYYAQLRQSKY</sequence>
<dbReference type="GO" id="GO:0070008">
    <property type="term" value="F:serine-type exopeptidase activity"/>
    <property type="evidence" value="ECO:0007669"/>
    <property type="project" value="InterPro"/>
</dbReference>
<dbReference type="EMBL" id="JBAMMX010000015">
    <property type="protein sequence ID" value="KAK6926684.1"/>
    <property type="molecule type" value="Genomic_DNA"/>
</dbReference>
<dbReference type="Proteomes" id="UP001370490">
    <property type="component" value="Unassembled WGS sequence"/>
</dbReference>
<dbReference type="SUPFAM" id="SSF53474">
    <property type="entry name" value="alpha/beta-Hydrolases"/>
    <property type="match status" value="2"/>
</dbReference>
<dbReference type="Gene3D" id="1.20.120.980">
    <property type="entry name" value="Serine carboxypeptidase S28, SKS domain"/>
    <property type="match status" value="1"/>
</dbReference>
<feature type="chain" id="PRO_5042985351" evidence="6">
    <location>
        <begin position="31"/>
        <end position="498"/>
    </location>
</feature>
<accession>A0AAN8Z4Z0</accession>
<dbReference type="PANTHER" id="PTHR11010:SF96">
    <property type="entry name" value="LYSOSOMAL PRO-X CARBOXYPEPTIDASE-LIKE ISOFORM X1"/>
    <property type="match status" value="1"/>
</dbReference>
<name>A0AAN8Z4Z0_9MAGN</name>
<evidence type="ECO:0000256" key="4">
    <source>
        <dbReference type="ARBA" id="ARBA00022801"/>
    </source>
</evidence>
<keyword evidence="3 6" id="KW-0732">Signal</keyword>
<evidence type="ECO:0000313" key="7">
    <source>
        <dbReference type="EMBL" id="KAK6926684.1"/>
    </source>
</evidence>
<dbReference type="Gene3D" id="3.40.50.1820">
    <property type="entry name" value="alpha/beta hydrolase"/>
    <property type="match status" value="1"/>
</dbReference>
<dbReference type="PANTHER" id="PTHR11010">
    <property type="entry name" value="PROTEASE S28 PRO-X CARBOXYPEPTIDASE-RELATED"/>
    <property type="match status" value="1"/>
</dbReference>
<keyword evidence="2" id="KW-0645">Protease</keyword>
<dbReference type="Pfam" id="PF05577">
    <property type="entry name" value="Peptidase_S28"/>
    <property type="match status" value="2"/>
</dbReference>
<gene>
    <name evidence="7" type="ORF">RJ641_008403</name>
</gene>
<evidence type="ECO:0000256" key="6">
    <source>
        <dbReference type="SAM" id="SignalP"/>
    </source>
</evidence>
<dbReference type="AlphaFoldDB" id="A0AAN8Z4Z0"/>
<dbReference type="FunFam" id="1.20.120.980:FF:000006">
    <property type="entry name" value="Serine carboxypeptidase S28 family protein"/>
    <property type="match status" value="1"/>
</dbReference>
<comment type="caution">
    <text evidence="7">The sequence shown here is derived from an EMBL/GenBank/DDBJ whole genome shotgun (WGS) entry which is preliminary data.</text>
</comment>
<organism evidence="7 8">
    <name type="scientific">Dillenia turbinata</name>
    <dbReference type="NCBI Taxonomy" id="194707"/>
    <lineage>
        <taxon>Eukaryota</taxon>
        <taxon>Viridiplantae</taxon>
        <taxon>Streptophyta</taxon>
        <taxon>Embryophyta</taxon>
        <taxon>Tracheophyta</taxon>
        <taxon>Spermatophyta</taxon>
        <taxon>Magnoliopsida</taxon>
        <taxon>eudicotyledons</taxon>
        <taxon>Gunneridae</taxon>
        <taxon>Pentapetalae</taxon>
        <taxon>Dilleniales</taxon>
        <taxon>Dilleniaceae</taxon>
        <taxon>Dillenia</taxon>
    </lineage>
</organism>
<evidence type="ECO:0000256" key="1">
    <source>
        <dbReference type="ARBA" id="ARBA00011079"/>
    </source>
</evidence>
<evidence type="ECO:0000256" key="5">
    <source>
        <dbReference type="ARBA" id="ARBA00023180"/>
    </source>
</evidence>